<accession>A0A833EAB2</accession>
<evidence type="ECO:0000313" key="1">
    <source>
        <dbReference type="EMBL" id="HIQ23447.1"/>
    </source>
</evidence>
<dbReference type="AlphaFoldDB" id="A0A833EAB2"/>
<proteinExistence type="predicted"/>
<reference evidence="1" key="1">
    <citation type="journal article" date="2020" name="ISME J.">
        <title>Gammaproteobacteria mediating utilization of methyl-, sulfur- and petroleum organic compounds in deep ocean hydrothermal plumes.</title>
        <authorList>
            <person name="Zhou Z."/>
            <person name="Liu Y."/>
            <person name="Pan J."/>
            <person name="Cron B.R."/>
            <person name="Toner B.M."/>
            <person name="Anantharaman K."/>
            <person name="Breier J.A."/>
            <person name="Dick G.J."/>
            <person name="Li M."/>
        </authorList>
    </citation>
    <scope>NUCLEOTIDE SEQUENCE</scope>
    <source>
        <strain evidence="1">SZUA-1523</strain>
    </source>
</reference>
<sequence length="63" mass="7382">MYGVVLHHPIYMDKVYKQQTGDNPICCDEERHELLRNVSSVMRVRVAEQHHIKVIDLDTARHG</sequence>
<dbReference type="Proteomes" id="UP000600071">
    <property type="component" value="Unassembled WGS sequence"/>
</dbReference>
<comment type="caution">
    <text evidence="1">The sequence shown here is derived from an EMBL/GenBank/DDBJ whole genome shotgun (WGS) entry which is preliminary data.</text>
</comment>
<evidence type="ECO:0000313" key="2">
    <source>
        <dbReference type="Proteomes" id="UP000600071"/>
    </source>
</evidence>
<organism evidence="1 2">
    <name type="scientific">Pyrodictium delaneyi</name>
    <dbReference type="NCBI Taxonomy" id="1273541"/>
    <lineage>
        <taxon>Archaea</taxon>
        <taxon>Thermoproteota</taxon>
        <taxon>Thermoprotei</taxon>
        <taxon>Desulfurococcales</taxon>
        <taxon>Pyrodictiaceae</taxon>
        <taxon>Pyrodictium</taxon>
    </lineage>
</organism>
<gene>
    <name evidence="1" type="ORF">EYH50_00140</name>
</gene>
<dbReference type="EMBL" id="DQVR01000003">
    <property type="protein sequence ID" value="HIQ23447.1"/>
    <property type="molecule type" value="Genomic_DNA"/>
</dbReference>
<name>A0A833EAB2_9CREN</name>
<protein>
    <submittedName>
        <fullName evidence="1">Uncharacterized protein</fullName>
    </submittedName>
</protein>